<keyword evidence="2" id="KW-0238">DNA-binding</keyword>
<sequence length="226" mass="24597">MLATRSCDTEHSHWSFGKYFSAPGKASTGPRMSDQYDASLPTQPDWQGQYPYPPQPAGSVYSQSSESNHASSAVIQPLPVVESENLRLEAQAARQPALPPNSNHNLYRIGTEATGHPFRTTESLERKEESRGLKTASLLLDESLAPARTAAGVSAPSNHTNPASTMAKSLGNHSDRFASEDQPVAVSKDDADDALIDEDMAEEEADSLLQSTAERVAARRKMKRFR</sequence>
<dbReference type="Proteomes" id="UP000266272">
    <property type="component" value="Unassembled WGS sequence"/>
</dbReference>
<gene>
    <name evidence="2" type="ORF">TARUN_9311</name>
</gene>
<dbReference type="GO" id="GO:0003677">
    <property type="term" value="F:DNA binding"/>
    <property type="evidence" value="ECO:0007669"/>
    <property type="project" value="UniProtKB-KW"/>
</dbReference>
<protein>
    <submittedName>
        <fullName evidence="2">Homeobox-leucine zipper hdg11</fullName>
    </submittedName>
</protein>
<evidence type="ECO:0000256" key="1">
    <source>
        <dbReference type="SAM" id="MobiDB-lite"/>
    </source>
</evidence>
<dbReference type="STRING" id="490622.A0A395NA15"/>
<dbReference type="EMBL" id="PXOA01000739">
    <property type="protein sequence ID" value="RFU72946.1"/>
    <property type="molecule type" value="Genomic_DNA"/>
</dbReference>
<accession>A0A395NA15</accession>
<feature type="region of interest" description="Disordered" evidence="1">
    <location>
        <begin position="149"/>
        <end position="186"/>
    </location>
</feature>
<dbReference type="AlphaFoldDB" id="A0A395NA15"/>
<reference evidence="2 3" key="1">
    <citation type="journal article" date="2018" name="PLoS Pathog.">
        <title>Evolution of structural diversity of trichothecenes, a family of toxins produced by plant pathogenic and entomopathogenic fungi.</title>
        <authorList>
            <person name="Proctor R.H."/>
            <person name="McCormick S.P."/>
            <person name="Kim H.S."/>
            <person name="Cardoza R.E."/>
            <person name="Stanley A.M."/>
            <person name="Lindo L."/>
            <person name="Kelly A."/>
            <person name="Brown D.W."/>
            <person name="Lee T."/>
            <person name="Vaughan M.M."/>
            <person name="Alexander N.J."/>
            <person name="Busman M."/>
            <person name="Gutierrez S."/>
        </authorList>
    </citation>
    <scope>NUCLEOTIDE SEQUENCE [LARGE SCALE GENOMIC DNA]</scope>
    <source>
        <strain evidence="2 3">IBT 40837</strain>
    </source>
</reference>
<dbReference type="OrthoDB" id="6159439at2759"/>
<name>A0A395NA15_TRIAR</name>
<proteinExistence type="predicted"/>
<keyword evidence="2" id="KW-0371">Homeobox</keyword>
<evidence type="ECO:0000313" key="3">
    <source>
        <dbReference type="Proteomes" id="UP000266272"/>
    </source>
</evidence>
<comment type="caution">
    <text evidence="2">The sequence shown here is derived from an EMBL/GenBank/DDBJ whole genome shotgun (WGS) entry which is preliminary data.</text>
</comment>
<keyword evidence="3" id="KW-1185">Reference proteome</keyword>
<feature type="compositionally biased region" description="Polar residues" evidence="1">
    <location>
        <begin position="155"/>
        <end position="167"/>
    </location>
</feature>
<feature type="region of interest" description="Disordered" evidence="1">
    <location>
        <begin position="1"/>
        <end position="73"/>
    </location>
</feature>
<feature type="compositionally biased region" description="Low complexity" evidence="1">
    <location>
        <begin position="62"/>
        <end position="72"/>
    </location>
</feature>
<organism evidence="2 3">
    <name type="scientific">Trichoderma arundinaceum</name>
    <dbReference type="NCBI Taxonomy" id="490622"/>
    <lineage>
        <taxon>Eukaryota</taxon>
        <taxon>Fungi</taxon>
        <taxon>Dikarya</taxon>
        <taxon>Ascomycota</taxon>
        <taxon>Pezizomycotina</taxon>
        <taxon>Sordariomycetes</taxon>
        <taxon>Hypocreomycetidae</taxon>
        <taxon>Hypocreales</taxon>
        <taxon>Hypocreaceae</taxon>
        <taxon>Trichoderma</taxon>
    </lineage>
</organism>
<evidence type="ECO:0000313" key="2">
    <source>
        <dbReference type="EMBL" id="RFU72946.1"/>
    </source>
</evidence>